<keyword evidence="8" id="KW-1185">Reference proteome</keyword>
<dbReference type="EMBL" id="JAMTCK010000017">
    <property type="protein sequence ID" value="MCP2169298.1"/>
    <property type="molecule type" value="Genomic_DNA"/>
</dbReference>
<comment type="caution">
    <text evidence="7">The sequence shown here is derived from an EMBL/GenBank/DDBJ whole genome shotgun (WGS) entry which is preliminary data.</text>
</comment>
<dbReference type="Proteomes" id="UP001206128">
    <property type="component" value="Unassembled WGS sequence"/>
</dbReference>
<evidence type="ECO:0000313" key="7">
    <source>
        <dbReference type="EMBL" id="MCP2169298.1"/>
    </source>
</evidence>
<dbReference type="SUPFAM" id="SSF46689">
    <property type="entry name" value="Homeodomain-like"/>
    <property type="match status" value="1"/>
</dbReference>
<dbReference type="AlphaFoldDB" id="A0AAE3KP05"/>
<dbReference type="InterPro" id="IPR039538">
    <property type="entry name" value="BetI_C"/>
</dbReference>
<dbReference type="RefSeq" id="WP_253777950.1">
    <property type="nucleotide sequence ID" value="NZ_JAMTCK010000017.1"/>
</dbReference>
<evidence type="ECO:0000256" key="1">
    <source>
        <dbReference type="ARBA" id="ARBA00022491"/>
    </source>
</evidence>
<evidence type="ECO:0000256" key="3">
    <source>
        <dbReference type="ARBA" id="ARBA00023125"/>
    </source>
</evidence>
<keyword evidence="2" id="KW-0805">Transcription regulation</keyword>
<evidence type="ECO:0000313" key="8">
    <source>
        <dbReference type="Proteomes" id="UP001206128"/>
    </source>
</evidence>
<dbReference type="InterPro" id="IPR001647">
    <property type="entry name" value="HTH_TetR"/>
</dbReference>
<feature type="domain" description="HTH tetR-type" evidence="6">
    <location>
        <begin position="8"/>
        <end position="68"/>
    </location>
</feature>
<dbReference type="InterPro" id="IPR009057">
    <property type="entry name" value="Homeodomain-like_sf"/>
</dbReference>
<sequence length="209" mass="23285">MPKIVDPHERRQAVAEAVFRVIERDGLDRASLRTVAAEAGLAIGSVRHYFASHAELMEFAMRAMVERVSARLVTHADRLLAAATPLTWAEQREAVVAMLAEVLPLDEERRRECVVWLAFVTAARTRPELRASADQPYDDMVELTTRVLRGAERAGALRDDVDIDLEARRLCAVLDGLSLHGVLHPTRLDPDTTLAVLRRHLAGLAREQS</sequence>
<keyword evidence="4" id="KW-0804">Transcription</keyword>
<dbReference type="PANTHER" id="PTHR30055">
    <property type="entry name" value="HTH-TYPE TRANSCRIPTIONAL REGULATOR RUTR"/>
    <property type="match status" value="1"/>
</dbReference>
<name>A0AAE3KP05_9PSEU</name>
<dbReference type="Gene3D" id="1.10.357.10">
    <property type="entry name" value="Tetracycline Repressor, domain 2"/>
    <property type="match status" value="1"/>
</dbReference>
<keyword evidence="1" id="KW-0678">Repressor</keyword>
<dbReference type="Pfam" id="PF13977">
    <property type="entry name" value="TetR_C_6"/>
    <property type="match status" value="1"/>
</dbReference>
<dbReference type="InterPro" id="IPR036271">
    <property type="entry name" value="Tet_transcr_reg_TetR-rel_C_sf"/>
</dbReference>
<organism evidence="7 8">
    <name type="scientific">Goodfellowiella coeruleoviolacea</name>
    <dbReference type="NCBI Taxonomy" id="334858"/>
    <lineage>
        <taxon>Bacteria</taxon>
        <taxon>Bacillati</taxon>
        <taxon>Actinomycetota</taxon>
        <taxon>Actinomycetes</taxon>
        <taxon>Pseudonocardiales</taxon>
        <taxon>Pseudonocardiaceae</taxon>
        <taxon>Goodfellowiella</taxon>
    </lineage>
</organism>
<evidence type="ECO:0000256" key="2">
    <source>
        <dbReference type="ARBA" id="ARBA00023015"/>
    </source>
</evidence>
<dbReference type="PANTHER" id="PTHR30055:SF226">
    <property type="entry name" value="HTH-TYPE TRANSCRIPTIONAL REGULATOR PKSA"/>
    <property type="match status" value="1"/>
</dbReference>
<dbReference type="InterPro" id="IPR050109">
    <property type="entry name" value="HTH-type_TetR-like_transc_reg"/>
</dbReference>
<evidence type="ECO:0000256" key="5">
    <source>
        <dbReference type="PROSITE-ProRule" id="PRU00335"/>
    </source>
</evidence>
<gene>
    <name evidence="7" type="ORF">LX83_006182</name>
</gene>
<proteinExistence type="predicted"/>
<accession>A0AAE3KP05</accession>
<dbReference type="Pfam" id="PF00440">
    <property type="entry name" value="TetR_N"/>
    <property type="match status" value="1"/>
</dbReference>
<dbReference type="GO" id="GO:0003700">
    <property type="term" value="F:DNA-binding transcription factor activity"/>
    <property type="evidence" value="ECO:0007669"/>
    <property type="project" value="TreeGrafter"/>
</dbReference>
<feature type="DNA-binding region" description="H-T-H motif" evidence="5">
    <location>
        <begin position="31"/>
        <end position="50"/>
    </location>
</feature>
<keyword evidence="3 5" id="KW-0238">DNA-binding</keyword>
<evidence type="ECO:0000256" key="4">
    <source>
        <dbReference type="ARBA" id="ARBA00023163"/>
    </source>
</evidence>
<protein>
    <submittedName>
        <fullName evidence="7">Transcriptional regulator, TetR family</fullName>
    </submittedName>
</protein>
<dbReference type="GO" id="GO:0000976">
    <property type="term" value="F:transcription cis-regulatory region binding"/>
    <property type="evidence" value="ECO:0007669"/>
    <property type="project" value="TreeGrafter"/>
</dbReference>
<dbReference type="PROSITE" id="PS50977">
    <property type="entry name" value="HTH_TETR_2"/>
    <property type="match status" value="1"/>
</dbReference>
<reference evidence="7" key="1">
    <citation type="submission" date="2022-06" db="EMBL/GenBank/DDBJ databases">
        <title>Genomic Encyclopedia of Archaeal and Bacterial Type Strains, Phase II (KMG-II): from individual species to whole genera.</title>
        <authorList>
            <person name="Goeker M."/>
        </authorList>
    </citation>
    <scope>NUCLEOTIDE SEQUENCE</scope>
    <source>
        <strain evidence="7">DSM 43935</strain>
    </source>
</reference>
<dbReference type="SUPFAM" id="SSF48498">
    <property type="entry name" value="Tetracyclin repressor-like, C-terminal domain"/>
    <property type="match status" value="1"/>
</dbReference>
<evidence type="ECO:0000259" key="6">
    <source>
        <dbReference type="PROSITE" id="PS50977"/>
    </source>
</evidence>